<dbReference type="EC" id="1.1.1.42" evidence="4"/>
<dbReference type="SMART" id="SM01329">
    <property type="entry name" value="Iso_dh"/>
    <property type="match status" value="1"/>
</dbReference>
<dbReference type="GO" id="GO:0051287">
    <property type="term" value="F:NAD binding"/>
    <property type="evidence" value="ECO:0007669"/>
    <property type="project" value="InterPro"/>
</dbReference>
<dbReference type="GO" id="GO:0000287">
    <property type="term" value="F:magnesium ion binding"/>
    <property type="evidence" value="ECO:0007669"/>
    <property type="project" value="InterPro"/>
</dbReference>
<name>A0A1D3CQZ8_9EIME</name>
<dbReference type="InterPro" id="IPR024084">
    <property type="entry name" value="IsoPropMal-DH-like_dom"/>
</dbReference>
<dbReference type="Gene3D" id="3.40.718.10">
    <property type="entry name" value="Isopropylmalate Dehydrogenase"/>
    <property type="match status" value="1"/>
</dbReference>
<evidence type="ECO:0000313" key="12">
    <source>
        <dbReference type="EMBL" id="OEH73615.1"/>
    </source>
</evidence>
<dbReference type="FunCoup" id="A0A1D3CQZ8">
    <property type="interactions" value="203"/>
</dbReference>
<dbReference type="Proteomes" id="UP000095192">
    <property type="component" value="Unassembled WGS sequence"/>
</dbReference>
<keyword evidence="8" id="KW-0521">NADP</keyword>
<dbReference type="SUPFAM" id="SSF53659">
    <property type="entry name" value="Isocitrate/Isopropylmalate dehydrogenase-like"/>
    <property type="match status" value="2"/>
</dbReference>
<evidence type="ECO:0000313" key="13">
    <source>
        <dbReference type="Proteomes" id="UP000095192"/>
    </source>
</evidence>
<dbReference type="GO" id="GO:0004450">
    <property type="term" value="F:isocitrate dehydrogenase (NADP+) activity"/>
    <property type="evidence" value="ECO:0007669"/>
    <property type="project" value="UniProtKB-EC"/>
</dbReference>
<evidence type="ECO:0000256" key="6">
    <source>
        <dbReference type="ARBA" id="ARBA00022723"/>
    </source>
</evidence>
<evidence type="ECO:0000256" key="7">
    <source>
        <dbReference type="ARBA" id="ARBA00022842"/>
    </source>
</evidence>
<dbReference type="InParanoid" id="A0A1D3CQZ8"/>
<dbReference type="GO" id="GO:0006739">
    <property type="term" value="P:NADP+ metabolic process"/>
    <property type="evidence" value="ECO:0007669"/>
    <property type="project" value="TreeGrafter"/>
</dbReference>
<reference evidence="12 13" key="1">
    <citation type="journal article" date="2016" name="BMC Genomics">
        <title>Comparative genomics reveals Cyclospora cayetanensis possesses coccidia-like metabolism and invasion components but unique surface antigens.</title>
        <authorList>
            <person name="Liu S."/>
            <person name="Wang L."/>
            <person name="Zheng H."/>
            <person name="Xu Z."/>
            <person name="Roellig D.M."/>
            <person name="Li N."/>
            <person name="Frace M.A."/>
            <person name="Tang K."/>
            <person name="Arrowood M.J."/>
            <person name="Moss D.M."/>
            <person name="Zhang L."/>
            <person name="Feng Y."/>
            <person name="Xiao L."/>
        </authorList>
    </citation>
    <scope>NUCLEOTIDE SEQUENCE [LARGE SCALE GENOMIC DNA]</scope>
    <source>
        <strain evidence="12 13">CHN_HEN01</strain>
    </source>
</reference>
<evidence type="ECO:0000256" key="2">
    <source>
        <dbReference type="ARBA" id="ARBA00001946"/>
    </source>
</evidence>
<keyword evidence="5" id="KW-0816">Tricarboxylic acid cycle</keyword>
<evidence type="ECO:0000256" key="10">
    <source>
        <dbReference type="ARBA" id="ARBA00023211"/>
    </source>
</evidence>
<sequence length="587" mass="64879">MSTSSLLQVAARCAHRGPSGAIPSSLSFVPLAHRGNKVRHLSSGSTSSVTHCPVQVGREKEGHVARGAFTGNGMLHTAAAASAFDIQGKIPVQNPVVELDGDEMTRILWAWIKEKLILPYLDVHLKYFDLSLPHRDATEDQVTLDAAEAIKRFSVGVKCATITPDAARVKEFKLKQMWKSPNGTIRNILDGTVFRAPILINNVPRLVPGWRKPIVIGRHAYGDQYKSKSLICDGPGDFEIVFKPKDGRQELRETVFSFSGPGVMLGMYNTVESIKGFAMSSFNFALAQLWAAMSLPRKCPCARCSRLSIFAHAEGVEDAYCSVISSLDAFRAPRIGMCLQKMPLYLSTKNTILKEYDGVFKDIFEEIYNSHFKQRFEATGIFYEHRLIDDMVAQALKSEGGFVWACKNYDGDVQSDIVAQGYGSLGLMTSVLVCPDGKTEVSEAAHGTVTRHFRQHQRGEKTSTNPIASIFAWTRGLAHRAKLDNNPRLEQFCLALERACIQTVESGAMPKDLAICVKGADNVKASDYLTTEEFIDAIADTLKTNLITHQPPHSCQDSRGKLCNPNWDHYAPSEHNSDVDDHDGRTK</sequence>
<comment type="cofactor">
    <cofactor evidence="1">
        <name>Mn(2+)</name>
        <dbReference type="ChEBI" id="CHEBI:29035"/>
    </cofactor>
</comment>
<dbReference type="GO" id="GO:0006102">
    <property type="term" value="P:isocitrate metabolic process"/>
    <property type="evidence" value="ECO:0007669"/>
    <property type="project" value="InterPro"/>
</dbReference>
<dbReference type="PANTHER" id="PTHR11822">
    <property type="entry name" value="NADP-SPECIFIC ISOCITRATE DEHYDROGENASE"/>
    <property type="match status" value="1"/>
</dbReference>
<comment type="similarity">
    <text evidence="3">Belongs to the isocitrate and isopropylmalate dehydrogenases family.</text>
</comment>
<dbReference type="InterPro" id="IPR004790">
    <property type="entry name" value="Isocitrate_DH_NADP"/>
</dbReference>
<gene>
    <name evidence="12" type="ORF">cyc_06214</name>
</gene>
<evidence type="ECO:0000256" key="9">
    <source>
        <dbReference type="ARBA" id="ARBA00023002"/>
    </source>
</evidence>
<keyword evidence="9" id="KW-0560">Oxidoreductase</keyword>
<dbReference type="PROSITE" id="PS00470">
    <property type="entry name" value="IDH_IMDH"/>
    <property type="match status" value="1"/>
</dbReference>
<evidence type="ECO:0000256" key="3">
    <source>
        <dbReference type="ARBA" id="ARBA00007769"/>
    </source>
</evidence>
<dbReference type="VEuPathDB" id="ToxoDB:cyc_06214"/>
<dbReference type="InterPro" id="IPR019818">
    <property type="entry name" value="IsoCit/isopropylmalate_DH_CS"/>
</dbReference>
<evidence type="ECO:0000256" key="5">
    <source>
        <dbReference type="ARBA" id="ARBA00022532"/>
    </source>
</evidence>
<proteinExistence type="inferred from homology"/>
<dbReference type="GO" id="GO:0005739">
    <property type="term" value="C:mitochondrion"/>
    <property type="evidence" value="ECO:0007669"/>
    <property type="project" value="TreeGrafter"/>
</dbReference>
<feature type="domain" description="Isopropylmalate dehydrogenase-like" evidence="11">
    <location>
        <begin position="95"/>
        <end position="538"/>
    </location>
</feature>
<evidence type="ECO:0000256" key="4">
    <source>
        <dbReference type="ARBA" id="ARBA00013013"/>
    </source>
</evidence>
<protein>
    <recommendedName>
        <fullName evidence="4">isocitrate dehydrogenase (NADP(+))</fullName>
        <ecNumber evidence="4">1.1.1.42</ecNumber>
    </recommendedName>
</protein>
<comment type="caution">
    <text evidence="12">The sequence shown here is derived from an EMBL/GenBank/DDBJ whole genome shotgun (WGS) entry which is preliminary data.</text>
</comment>
<comment type="cofactor">
    <cofactor evidence="2">
        <name>Mg(2+)</name>
        <dbReference type="ChEBI" id="CHEBI:18420"/>
    </cofactor>
</comment>
<dbReference type="Pfam" id="PF00180">
    <property type="entry name" value="Iso_dh"/>
    <property type="match status" value="2"/>
</dbReference>
<keyword evidence="7" id="KW-0460">Magnesium</keyword>
<evidence type="ECO:0000259" key="11">
    <source>
        <dbReference type="SMART" id="SM01329"/>
    </source>
</evidence>
<accession>A0A1D3CQZ8</accession>
<dbReference type="AlphaFoldDB" id="A0A1D3CQZ8"/>
<keyword evidence="10" id="KW-0464">Manganese</keyword>
<evidence type="ECO:0000256" key="1">
    <source>
        <dbReference type="ARBA" id="ARBA00001936"/>
    </source>
</evidence>
<dbReference type="EMBL" id="JROU02002272">
    <property type="protein sequence ID" value="OEH73615.1"/>
    <property type="molecule type" value="Genomic_DNA"/>
</dbReference>
<keyword evidence="13" id="KW-1185">Reference proteome</keyword>
<dbReference type="VEuPathDB" id="ToxoDB:LOC34622433"/>
<evidence type="ECO:0000256" key="8">
    <source>
        <dbReference type="ARBA" id="ARBA00022857"/>
    </source>
</evidence>
<dbReference type="PANTHER" id="PTHR11822:SF21">
    <property type="entry name" value="ISOCITRATE DEHYDROGENASE [NADP], MITOCHONDRIAL"/>
    <property type="match status" value="1"/>
</dbReference>
<dbReference type="GO" id="GO:0006099">
    <property type="term" value="P:tricarboxylic acid cycle"/>
    <property type="evidence" value="ECO:0007669"/>
    <property type="project" value="UniProtKB-KW"/>
</dbReference>
<organism evidence="12 13">
    <name type="scientific">Cyclospora cayetanensis</name>
    <dbReference type="NCBI Taxonomy" id="88456"/>
    <lineage>
        <taxon>Eukaryota</taxon>
        <taxon>Sar</taxon>
        <taxon>Alveolata</taxon>
        <taxon>Apicomplexa</taxon>
        <taxon>Conoidasida</taxon>
        <taxon>Coccidia</taxon>
        <taxon>Eucoccidiorida</taxon>
        <taxon>Eimeriorina</taxon>
        <taxon>Eimeriidae</taxon>
        <taxon>Cyclospora</taxon>
    </lineage>
</organism>
<keyword evidence="6" id="KW-0479">Metal-binding</keyword>